<evidence type="ECO:0000256" key="15">
    <source>
        <dbReference type="HAMAP-Rule" id="MF_00685"/>
    </source>
</evidence>
<comment type="similarity">
    <text evidence="3">Belongs to the aminoglycoside phosphotransferase family.</text>
</comment>
<comment type="similarity">
    <text evidence="4 15">Belongs to the glycosyl hydrolase 13 family. GlgB subfamily.</text>
</comment>
<evidence type="ECO:0000256" key="6">
    <source>
        <dbReference type="ARBA" id="ARBA00022600"/>
    </source>
</evidence>
<evidence type="ECO:0000256" key="4">
    <source>
        <dbReference type="ARBA" id="ARBA00009000"/>
    </source>
</evidence>
<comment type="function">
    <text evidence="15">Catalyzes the formation of the alpha-1,6-glucosidic linkages in glycogen by scission of a 1,4-alpha-linked oligosaccharide from growing alpha-1,4-glucan chains and the subsequent attachment of the oligosaccharide to the alpha-1,6 position.</text>
</comment>
<dbReference type="NCBIfam" id="NF008967">
    <property type="entry name" value="PRK12313.1"/>
    <property type="match status" value="1"/>
</dbReference>
<comment type="catalytic activity">
    <reaction evidence="1 15">
        <text>Transfers a segment of a (1-&gt;4)-alpha-D-glucan chain to a primary hydroxy group in a similar glucan chain.</text>
        <dbReference type="EC" id="2.4.1.18"/>
    </reaction>
</comment>
<dbReference type="SUPFAM" id="SSF51011">
    <property type="entry name" value="Glycosyl hydrolase domain"/>
    <property type="match status" value="1"/>
</dbReference>
<keyword evidence="10" id="KW-0418">Kinase</keyword>
<dbReference type="CDD" id="cd11322">
    <property type="entry name" value="AmyAc_Glg_BE"/>
    <property type="match status" value="1"/>
</dbReference>
<dbReference type="UniPathway" id="UPA00164"/>
<feature type="active site" description="Nucleophile" evidence="15">
    <location>
        <position position="921"/>
    </location>
</feature>
<dbReference type="SUPFAM" id="SSF56112">
    <property type="entry name" value="Protein kinase-like (PK-like)"/>
    <property type="match status" value="1"/>
</dbReference>
<name>A0A4Z1E2E1_9MICO</name>
<dbReference type="SMART" id="SM00642">
    <property type="entry name" value="Aamy"/>
    <property type="match status" value="1"/>
</dbReference>
<dbReference type="Pfam" id="PF22019">
    <property type="entry name" value="GlgB_N"/>
    <property type="match status" value="1"/>
</dbReference>
<evidence type="ECO:0000313" key="19">
    <source>
        <dbReference type="Proteomes" id="UP000297318"/>
    </source>
</evidence>
<evidence type="ECO:0000259" key="17">
    <source>
        <dbReference type="SMART" id="SM00642"/>
    </source>
</evidence>
<protein>
    <recommendedName>
        <fullName evidence="15">1,4-alpha-glucan branching enzyme GlgB</fullName>
        <ecNumber evidence="15">2.4.1.18</ecNumber>
    </recommendedName>
    <alternativeName>
        <fullName evidence="15">1,4-alpha-D-glucan:1,4-alpha-D-glucan 6-glucosyl-transferase</fullName>
    </alternativeName>
    <alternativeName>
        <fullName evidence="15">Alpha-(1-&gt;4)-glucan branching enzyme</fullName>
    </alternativeName>
    <alternativeName>
        <fullName evidence="15">Glycogen branching enzyme</fullName>
        <shortName evidence="15">BE</shortName>
    </alternativeName>
</protein>
<organism evidence="18 19">
    <name type="scientific">Serinibacter arcticus</name>
    <dbReference type="NCBI Taxonomy" id="1655435"/>
    <lineage>
        <taxon>Bacteria</taxon>
        <taxon>Bacillati</taxon>
        <taxon>Actinomycetota</taxon>
        <taxon>Actinomycetes</taxon>
        <taxon>Micrococcales</taxon>
        <taxon>Beutenbergiaceae</taxon>
        <taxon>Serinibacter</taxon>
    </lineage>
</organism>
<comment type="pathway">
    <text evidence="2 15">Glycan biosynthesis; glycogen biosynthesis.</text>
</comment>
<dbReference type="SUPFAM" id="SSF51445">
    <property type="entry name" value="(Trans)glycosidases"/>
    <property type="match status" value="1"/>
</dbReference>
<dbReference type="Pfam" id="PF18085">
    <property type="entry name" value="Mak_N_cap"/>
    <property type="match status" value="1"/>
</dbReference>
<keyword evidence="12 15" id="KW-0320">Glycogen biosynthesis</keyword>
<dbReference type="Pfam" id="PF02806">
    <property type="entry name" value="Alpha-amylase_C"/>
    <property type="match status" value="1"/>
</dbReference>
<evidence type="ECO:0000256" key="9">
    <source>
        <dbReference type="ARBA" id="ARBA00022741"/>
    </source>
</evidence>
<dbReference type="HAMAP" id="MF_00685">
    <property type="entry name" value="GlgB"/>
    <property type="match status" value="1"/>
</dbReference>
<evidence type="ECO:0000256" key="1">
    <source>
        <dbReference type="ARBA" id="ARBA00000826"/>
    </source>
</evidence>
<keyword evidence="11" id="KW-0067">ATP-binding</keyword>
<sequence length="1240" mass="134862">MAEVHRTTMEPSRIELLTAWMPQQRWYAAKGSTPSLRIVGGYRLDDPAGEVGVHVAIVADDSGPAPVVYQVPLTYRGAEAPELAHALVGTTEHGVLGTRWVYDGAHDPVFAATFLDLLTSRAHAQSPSLSDTPEPRVAGHTPGDASHLRLSSHAVLSGEQSNTSLICSLVSDPTGTVMPPVMVKLFRVLAAGDNPDVVVAGTLSGAGSPYVPAVFGHVSGVWTDPSVAPDDSDDGDAPVLAGHLAFAQEFLPGVEDAWRVASRAAAAGEDFTGAARELGVATAGIHRGLAESLGTLPTGELEQERLVAGIRARASAAVAEVPALATHRDAVDAALTELAELRTWPPLQRVHGDYHLGQVLHAGDRWLAIDFEGEPLRPLAERTLPDLALRDVAGMLRSFDYAGGSAEQAGGDSARAWVAAAREAFLGGYSGAAGIDVEETHGPLLRALELDKALYEAVYEHRNRPDWLGIPLAALRRLLAPAEESARHHGSEDDLGSAPHPIDGADMPVSESRPPQPQPVDHAILGAIGRGEHPLPHDVLGAHVLDGVVTFRTRRPLAESVTYRVLQADGDVVDVPAEHELDGTWVAAVASETVPDYRIEVVYDGAASVVDDPYRFLPTLGDVDRHLLAEGRHERLWEVLGAHVRTFPSALGEVRGASFAVWAPNASAVRVIGDFNGWDGPSGSMRSLGSTGVWEIFVPDAGEGSRYKYEIRYADGSWHQKADPMARATEVPPSTASVVAHDSYDWEDGAWMTARAASDPHSGPMSIYELHLGSWKKDLTYVDAADQLVEYLTWLNFTHVELMPLAEHPFGGSWGYQVTSYYAPTSRFGSPDELRYLIDRLHQAGIGVLLDWVPAHFPKDSWALANFDGTPLYEHPDPRRGEQKDWGTHVFNFGRTEVRNFLVANAAYWLQEFHVDGLRVDAVASMLYLDYSREAGEWLPNVYGGRENLEAISLLQEANAVAYRVAPGSVMIAEESTSFPGVTTPTSAGGLGFGLKWNMGWMNDTLHYLSEDPINRRYHHGELTFSLVYAFSEQFLLPLSHDEVVHGKGSLYGKMPGDHRQKLAGVRGLLSYQWSHPGKQLIFMGQEFAQSAEWNEERGLDWWHMDDGGHRGVAELVRRLNEVYRDHPALWADDFSPAGYQWLDANDGDHNVLAYLRTDGDDVVVVVQSFSGETHEGYRVGLPFGGRWTEILNTDAELYGGHGVGNLGVVEAVEEPYHGRSHSATLRVPALGAVWLTPER</sequence>
<comment type="catalytic activity">
    <reaction evidence="14">
        <text>D-maltose + ATP = alpha-maltose 1-phosphate + ADP + H(+)</text>
        <dbReference type="Rhea" id="RHEA:31915"/>
        <dbReference type="ChEBI" id="CHEBI:15378"/>
        <dbReference type="ChEBI" id="CHEBI:17306"/>
        <dbReference type="ChEBI" id="CHEBI:30616"/>
        <dbReference type="ChEBI" id="CHEBI:63576"/>
        <dbReference type="ChEBI" id="CHEBI:456216"/>
        <dbReference type="EC" id="2.7.1.175"/>
    </reaction>
</comment>
<dbReference type="PANTHER" id="PTHR43651">
    <property type="entry name" value="1,4-ALPHA-GLUCAN-BRANCHING ENZYME"/>
    <property type="match status" value="1"/>
</dbReference>
<gene>
    <name evidence="15" type="primary">glgB</name>
    <name evidence="18" type="ORF">SERN_2588</name>
</gene>
<keyword evidence="8 15" id="KW-0808">Transferase</keyword>
<evidence type="ECO:0000256" key="13">
    <source>
        <dbReference type="ARBA" id="ARBA00023277"/>
    </source>
</evidence>
<dbReference type="PANTHER" id="PTHR43651:SF3">
    <property type="entry name" value="1,4-ALPHA-GLUCAN-BRANCHING ENZYME"/>
    <property type="match status" value="1"/>
</dbReference>
<evidence type="ECO:0000256" key="14">
    <source>
        <dbReference type="ARBA" id="ARBA00049067"/>
    </source>
</evidence>
<evidence type="ECO:0000256" key="12">
    <source>
        <dbReference type="ARBA" id="ARBA00023056"/>
    </source>
</evidence>
<comment type="subunit">
    <text evidence="5 15">Monomer.</text>
</comment>
<dbReference type="Proteomes" id="UP000297318">
    <property type="component" value="Unassembled WGS sequence"/>
</dbReference>
<dbReference type="InterPro" id="IPR044143">
    <property type="entry name" value="GlgB_N_E_set_prok"/>
</dbReference>
<keyword evidence="19" id="KW-1185">Reference proteome</keyword>
<evidence type="ECO:0000256" key="11">
    <source>
        <dbReference type="ARBA" id="ARBA00022840"/>
    </source>
</evidence>
<dbReference type="AlphaFoldDB" id="A0A4Z1E2E1"/>
<dbReference type="Gene3D" id="2.60.40.10">
    <property type="entry name" value="Immunoglobulins"/>
    <property type="match status" value="2"/>
</dbReference>
<feature type="active site" description="Proton donor" evidence="15">
    <location>
        <position position="974"/>
    </location>
</feature>
<dbReference type="EMBL" id="RHPJ01000004">
    <property type="protein sequence ID" value="TGO03997.1"/>
    <property type="molecule type" value="Genomic_DNA"/>
</dbReference>
<dbReference type="InterPro" id="IPR011009">
    <property type="entry name" value="Kinase-like_dom_sf"/>
</dbReference>
<dbReference type="Gene3D" id="3.90.1200.10">
    <property type="match status" value="1"/>
</dbReference>
<dbReference type="GO" id="GO:0005524">
    <property type="term" value="F:ATP binding"/>
    <property type="evidence" value="ECO:0007669"/>
    <property type="project" value="UniProtKB-KW"/>
</dbReference>
<evidence type="ECO:0000313" key="18">
    <source>
        <dbReference type="EMBL" id="TGO03997.1"/>
    </source>
</evidence>
<dbReference type="GO" id="GO:0043169">
    <property type="term" value="F:cation binding"/>
    <property type="evidence" value="ECO:0007669"/>
    <property type="project" value="InterPro"/>
</dbReference>
<proteinExistence type="inferred from homology"/>
<keyword evidence="7 15" id="KW-0328">Glycosyltransferase</keyword>
<dbReference type="EC" id="2.4.1.18" evidence="15"/>
<evidence type="ECO:0000256" key="7">
    <source>
        <dbReference type="ARBA" id="ARBA00022676"/>
    </source>
</evidence>
<dbReference type="SUPFAM" id="SSF81296">
    <property type="entry name" value="E set domains"/>
    <property type="match status" value="2"/>
</dbReference>
<feature type="region of interest" description="Disordered" evidence="16">
    <location>
        <begin position="125"/>
        <end position="144"/>
    </location>
</feature>
<keyword evidence="6 15" id="KW-0321">Glycogen metabolism</keyword>
<evidence type="ECO:0000256" key="10">
    <source>
        <dbReference type="ARBA" id="ARBA00022777"/>
    </source>
</evidence>
<evidence type="ECO:0000256" key="16">
    <source>
        <dbReference type="SAM" id="MobiDB-lite"/>
    </source>
</evidence>
<dbReference type="InterPro" id="IPR004193">
    <property type="entry name" value="Glyco_hydro_13_N"/>
</dbReference>
<keyword evidence="13 15" id="KW-0119">Carbohydrate metabolism</keyword>
<dbReference type="GO" id="GO:0016301">
    <property type="term" value="F:kinase activity"/>
    <property type="evidence" value="ECO:0007669"/>
    <property type="project" value="UniProtKB-KW"/>
</dbReference>
<dbReference type="InterPro" id="IPR013780">
    <property type="entry name" value="Glyco_hydro_b"/>
</dbReference>
<dbReference type="CDD" id="cd02855">
    <property type="entry name" value="E_set_GBE_prok_N"/>
    <property type="match status" value="1"/>
</dbReference>
<dbReference type="InterPro" id="IPR040999">
    <property type="entry name" value="Mak_N_cap"/>
</dbReference>
<evidence type="ECO:0000256" key="3">
    <source>
        <dbReference type="ARBA" id="ARBA00006219"/>
    </source>
</evidence>
<dbReference type="FunFam" id="2.60.40.1180:FF:000002">
    <property type="entry name" value="1,4-alpha-glucan branching enzyme GlgB"/>
    <property type="match status" value="1"/>
</dbReference>
<dbReference type="FunFam" id="3.20.20.80:FF:000003">
    <property type="entry name" value="1,4-alpha-glucan branching enzyme GlgB"/>
    <property type="match status" value="1"/>
</dbReference>
<dbReference type="GO" id="GO:0005829">
    <property type="term" value="C:cytosol"/>
    <property type="evidence" value="ECO:0007669"/>
    <property type="project" value="TreeGrafter"/>
</dbReference>
<dbReference type="NCBIfam" id="NF003811">
    <property type="entry name" value="PRK05402.1"/>
    <property type="match status" value="1"/>
</dbReference>
<reference evidence="18 19" key="1">
    <citation type="submission" date="2018-11" db="EMBL/GenBank/DDBJ databases">
        <title>Complete genome sequencing of the Actinobacteria Serinibacter sp. K3-2.</title>
        <authorList>
            <person name="Rakitin A.L."/>
            <person name="Beletsky A.V."/>
            <person name="Mardanov A.V."/>
            <person name="Ravin N.V."/>
            <person name="Gromova A.S."/>
            <person name="Filippova S.N."/>
            <person name="Gal'Chenko V.F."/>
        </authorList>
    </citation>
    <scope>NUCLEOTIDE SEQUENCE [LARGE SCALE GENOMIC DNA]</scope>
    <source>
        <strain evidence="18 19">K3-2</strain>
    </source>
</reference>
<dbReference type="Gene3D" id="3.20.20.80">
    <property type="entry name" value="Glycosidases"/>
    <property type="match status" value="1"/>
</dbReference>
<dbReference type="FunFam" id="2.60.40.10:FF:000169">
    <property type="entry name" value="1,4-alpha-glucan branching enzyme GlgB"/>
    <property type="match status" value="1"/>
</dbReference>
<evidence type="ECO:0000256" key="2">
    <source>
        <dbReference type="ARBA" id="ARBA00004964"/>
    </source>
</evidence>
<dbReference type="GO" id="GO:0003844">
    <property type="term" value="F:1,4-alpha-glucan branching enzyme activity"/>
    <property type="evidence" value="ECO:0007669"/>
    <property type="project" value="UniProtKB-UniRule"/>
</dbReference>
<dbReference type="Pfam" id="PF00128">
    <property type="entry name" value="Alpha-amylase"/>
    <property type="match status" value="1"/>
</dbReference>
<dbReference type="RefSeq" id="WP_233251695.1">
    <property type="nucleotide sequence ID" value="NZ_RHPJ01000004.1"/>
</dbReference>
<dbReference type="Pfam" id="PF02922">
    <property type="entry name" value="CBM_48"/>
    <property type="match status" value="1"/>
</dbReference>
<dbReference type="InterPro" id="IPR054169">
    <property type="entry name" value="GlgB_N"/>
</dbReference>
<comment type="caution">
    <text evidence="18">The sequence shown here is derived from an EMBL/GenBank/DDBJ whole genome shotgun (WGS) entry which is preliminary data.</text>
</comment>
<dbReference type="InterPro" id="IPR006047">
    <property type="entry name" value="GH13_cat_dom"/>
</dbReference>
<evidence type="ECO:0000256" key="5">
    <source>
        <dbReference type="ARBA" id="ARBA00011245"/>
    </source>
</evidence>
<dbReference type="GO" id="GO:0005978">
    <property type="term" value="P:glycogen biosynthetic process"/>
    <property type="evidence" value="ECO:0007669"/>
    <property type="project" value="UniProtKB-UniRule"/>
</dbReference>
<accession>A0A4Z1E2E1</accession>
<dbReference type="InterPro" id="IPR006048">
    <property type="entry name" value="A-amylase/branching_C"/>
</dbReference>
<dbReference type="NCBIfam" id="TIGR01515">
    <property type="entry name" value="branching_enzym"/>
    <property type="match status" value="1"/>
</dbReference>
<dbReference type="InterPro" id="IPR006407">
    <property type="entry name" value="GlgB"/>
</dbReference>
<evidence type="ECO:0000256" key="8">
    <source>
        <dbReference type="ARBA" id="ARBA00022679"/>
    </source>
</evidence>
<keyword evidence="9" id="KW-0547">Nucleotide-binding</keyword>
<dbReference type="InterPro" id="IPR014756">
    <property type="entry name" value="Ig_E-set"/>
</dbReference>
<dbReference type="InterPro" id="IPR013783">
    <property type="entry name" value="Ig-like_fold"/>
</dbReference>
<dbReference type="InterPro" id="IPR017853">
    <property type="entry name" value="GH"/>
</dbReference>
<feature type="region of interest" description="Disordered" evidence="16">
    <location>
        <begin position="484"/>
        <end position="521"/>
    </location>
</feature>
<feature type="domain" description="Glycosyl hydrolase family 13 catalytic" evidence="17">
    <location>
        <begin position="769"/>
        <end position="1104"/>
    </location>
</feature>
<dbReference type="Gene3D" id="2.60.40.1180">
    <property type="entry name" value="Golgi alpha-mannosidase II"/>
    <property type="match status" value="1"/>
</dbReference>
<dbReference type="GO" id="GO:0004553">
    <property type="term" value="F:hydrolase activity, hydrolyzing O-glycosyl compounds"/>
    <property type="evidence" value="ECO:0007669"/>
    <property type="project" value="InterPro"/>
</dbReference>